<dbReference type="Gene3D" id="3.40.50.720">
    <property type="entry name" value="NAD(P)-binding Rossmann-like Domain"/>
    <property type="match status" value="1"/>
</dbReference>
<dbReference type="AlphaFoldDB" id="A0A1I1WF21"/>
<keyword evidence="2" id="KW-0560">Oxidoreductase</keyword>
<dbReference type="InterPro" id="IPR001509">
    <property type="entry name" value="Epimerase_deHydtase"/>
</dbReference>
<gene>
    <name evidence="6" type="ORF">SAMN05216574_101351</name>
</gene>
<feature type="region of interest" description="Disordered" evidence="4">
    <location>
        <begin position="264"/>
        <end position="287"/>
    </location>
</feature>
<evidence type="ECO:0000313" key="7">
    <source>
        <dbReference type="Proteomes" id="UP000198589"/>
    </source>
</evidence>
<dbReference type="SUPFAM" id="SSF51735">
    <property type="entry name" value="NAD(P)-binding Rossmann-fold domains"/>
    <property type="match status" value="1"/>
</dbReference>
<reference evidence="7" key="1">
    <citation type="submission" date="2016-10" db="EMBL/GenBank/DDBJ databases">
        <authorList>
            <person name="Varghese N."/>
            <person name="Submissions S."/>
        </authorList>
    </citation>
    <scope>NUCLEOTIDE SEQUENCE [LARGE SCALE GENOMIC DNA]</scope>
    <source>
        <strain evidence="7">DSM 46838</strain>
    </source>
</reference>
<dbReference type="InterPro" id="IPR036291">
    <property type="entry name" value="NAD(P)-bd_dom_sf"/>
</dbReference>
<evidence type="ECO:0000256" key="1">
    <source>
        <dbReference type="ARBA" id="ARBA00007637"/>
    </source>
</evidence>
<dbReference type="STRING" id="1798228.SAMN05216574_101351"/>
<proteinExistence type="inferred from homology"/>
<evidence type="ECO:0000256" key="2">
    <source>
        <dbReference type="ARBA" id="ARBA00023002"/>
    </source>
</evidence>
<sequence length="287" mass="29929">MSGPVLLTGAAGRIGTVLRGGLPERGWALRSLDVVPISDVRPGEEQVVADVTDLAAMADAMQGVSAVVHLAGVVGESTWPAISHANIEGTYATLEAARRAGVQRVVLASSNHATGFTPRPAAGLLREVDAPPRPDTYYGVAKVTMEALGSLYSDRYGMDVVCLRIGSAFPEPTTVRMLATWLSPADSVSLVDAALRTPSPGYAVVWGVSANTRNWWDLTAARALGYAPADDAEVYAAALIEAEGEPDPADPVHSRVGGQYTLAEFDAENFGPPAPRADIAPGSGTRP</sequence>
<evidence type="ECO:0000259" key="5">
    <source>
        <dbReference type="Pfam" id="PF01370"/>
    </source>
</evidence>
<feature type="domain" description="NAD-dependent epimerase/dehydratase" evidence="5">
    <location>
        <begin position="5"/>
        <end position="170"/>
    </location>
</feature>
<name>A0A1I1WF21_9ACTN</name>
<evidence type="ECO:0000256" key="3">
    <source>
        <dbReference type="ARBA" id="ARBA00023027"/>
    </source>
</evidence>
<dbReference type="Pfam" id="PF01370">
    <property type="entry name" value="Epimerase"/>
    <property type="match status" value="1"/>
</dbReference>
<dbReference type="RefSeq" id="WP_092195025.1">
    <property type="nucleotide sequence ID" value="NZ_FOND01000001.1"/>
</dbReference>
<evidence type="ECO:0000256" key="4">
    <source>
        <dbReference type="SAM" id="MobiDB-lite"/>
    </source>
</evidence>
<protein>
    <submittedName>
        <fullName evidence="6">Uronate dehydrogenase</fullName>
    </submittedName>
</protein>
<accession>A0A1I1WF21</accession>
<dbReference type="Proteomes" id="UP000198589">
    <property type="component" value="Unassembled WGS sequence"/>
</dbReference>
<dbReference type="PANTHER" id="PTHR43103">
    <property type="entry name" value="NUCLEOSIDE-DIPHOSPHATE-SUGAR EPIMERASE"/>
    <property type="match status" value="1"/>
</dbReference>
<comment type="similarity">
    <text evidence="1">Belongs to the NAD(P)-dependent epimerase/dehydratase family.</text>
</comment>
<organism evidence="6 7">
    <name type="scientific">Blastococcus tunisiensis</name>
    <dbReference type="NCBI Taxonomy" id="1798228"/>
    <lineage>
        <taxon>Bacteria</taxon>
        <taxon>Bacillati</taxon>
        <taxon>Actinomycetota</taxon>
        <taxon>Actinomycetes</taxon>
        <taxon>Geodermatophilales</taxon>
        <taxon>Geodermatophilaceae</taxon>
        <taxon>Blastococcus</taxon>
    </lineage>
</organism>
<evidence type="ECO:0000313" key="6">
    <source>
        <dbReference type="EMBL" id="SFD93589.1"/>
    </source>
</evidence>
<keyword evidence="3" id="KW-0520">NAD</keyword>
<keyword evidence="7" id="KW-1185">Reference proteome</keyword>
<dbReference type="EMBL" id="FOND01000001">
    <property type="protein sequence ID" value="SFD93589.1"/>
    <property type="molecule type" value="Genomic_DNA"/>
</dbReference>
<dbReference type="PANTHER" id="PTHR43103:SF5">
    <property type="entry name" value="4-EPIMERASE, PUTATIVE (AFU_ORTHOLOGUE AFUA_7G00360)-RELATED"/>
    <property type="match status" value="1"/>
</dbReference>
<dbReference type="OrthoDB" id="8770295at2"/>
<dbReference type="GO" id="GO:0016491">
    <property type="term" value="F:oxidoreductase activity"/>
    <property type="evidence" value="ECO:0007669"/>
    <property type="project" value="UniProtKB-KW"/>
</dbReference>